<dbReference type="AlphaFoldDB" id="A0A9N9P0Z1"/>
<reference evidence="1" key="1">
    <citation type="submission" date="2021-06" db="EMBL/GenBank/DDBJ databases">
        <authorList>
            <person name="Kallberg Y."/>
            <person name="Tangrot J."/>
            <person name="Rosling A."/>
        </authorList>
    </citation>
    <scope>NUCLEOTIDE SEQUENCE</scope>
    <source>
        <strain evidence="1">CL551</strain>
    </source>
</reference>
<dbReference type="Proteomes" id="UP000789342">
    <property type="component" value="Unassembled WGS sequence"/>
</dbReference>
<evidence type="ECO:0000313" key="2">
    <source>
        <dbReference type="Proteomes" id="UP000789342"/>
    </source>
</evidence>
<accession>A0A9N9P0Z1</accession>
<dbReference type="EMBL" id="CAJVPV010048491">
    <property type="protein sequence ID" value="CAG8774447.1"/>
    <property type="molecule type" value="Genomic_DNA"/>
</dbReference>
<sequence length="42" mass="4921">DWHIIAYKKFIARGISHEEAEKKAMELKLNSEIKSLLKNHIS</sequence>
<keyword evidence="2" id="KW-1185">Reference proteome</keyword>
<gene>
    <name evidence="1" type="ORF">AMORRO_LOCUS16802</name>
</gene>
<name>A0A9N9P0Z1_9GLOM</name>
<proteinExistence type="predicted"/>
<protein>
    <submittedName>
        <fullName evidence="1">3220_t:CDS:1</fullName>
    </submittedName>
</protein>
<comment type="caution">
    <text evidence="1">The sequence shown here is derived from an EMBL/GenBank/DDBJ whole genome shotgun (WGS) entry which is preliminary data.</text>
</comment>
<evidence type="ECO:0000313" key="1">
    <source>
        <dbReference type="EMBL" id="CAG8774447.1"/>
    </source>
</evidence>
<feature type="non-terminal residue" evidence="1">
    <location>
        <position position="1"/>
    </location>
</feature>
<organism evidence="1 2">
    <name type="scientific">Acaulospora morrowiae</name>
    <dbReference type="NCBI Taxonomy" id="94023"/>
    <lineage>
        <taxon>Eukaryota</taxon>
        <taxon>Fungi</taxon>
        <taxon>Fungi incertae sedis</taxon>
        <taxon>Mucoromycota</taxon>
        <taxon>Glomeromycotina</taxon>
        <taxon>Glomeromycetes</taxon>
        <taxon>Diversisporales</taxon>
        <taxon>Acaulosporaceae</taxon>
        <taxon>Acaulospora</taxon>
    </lineage>
</organism>